<evidence type="ECO:0000313" key="2">
    <source>
        <dbReference type="Proteomes" id="UP000646426"/>
    </source>
</evidence>
<accession>A0A918T3P4</accession>
<name>A0A918T3P4_9GAMM</name>
<sequence>MGAQVAASVNANKAKPGYWRTLRSELIASQSVFSSPVYLQEHCGDIPLLLLRADRAYNDVPDDVCAALAEAPHQTHRRIVSASARGKQLAVPGAAHDIQLERLQAVVSAVQDVLNTVAASPETKPRRR</sequence>
<keyword evidence="2" id="KW-1185">Reference proteome</keyword>
<reference evidence="1" key="2">
    <citation type="submission" date="2020-09" db="EMBL/GenBank/DDBJ databases">
        <authorList>
            <person name="Sun Q."/>
            <person name="Kim S."/>
        </authorList>
    </citation>
    <scope>NUCLEOTIDE SEQUENCE</scope>
    <source>
        <strain evidence="1">KCTC 23077</strain>
    </source>
</reference>
<proteinExistence type="predicted"/>
<organism evidence="1 2">
    <name type="scientific">Cognatilysobacter bugurensis</name>
    <dbReference type="NCBI Taxonomy" id="543356"/>
    <lineage>
        <taxon>Bacteria</taxon>
        <taxon>Pseudomonadati</taxon>
        <taxon>Pseudomonadota</taxon>
        <taxon>Gammaproteobacteria</taxon>
        <taxon>Lysobacterales</taxon>
        <taxon>Lysobacteraceae</taxon>
        <taxon>Cognatilysobacter</taxon>
    </lineage>
</organism>
<evidence type="ECO:0000313" key="1">
    <source>
        <dbReference type="EMBL" id="GHA86593.1"/>
    </source>
</evidence>
<protein>
    <recommendedName>
        <fullName evidence="3">Alpha/beta hydrolase</fullName>
    </recommendedName>
</protein>
<dbReference type="AlphaFoldDB" id="A0A918T3P4"/>
<evidence type="ECO:0008006" key="3">
    <source>
        <dbReference type="Google" id="ProtNLM"/>
    </source>
</evidence>
<dbReference type="RefSeq" id="WP_189457218.1">
    <property type="nucleotide sequence ID" value="NZ_BMYD01000004.1"/>
</dbReference>
<gene>
    <name evidence="1" type="ORF">GCM10007067_25810</name>
</gene>
<dbReference type="Proteomes" id="UP000646426">
    <property type="component" value="Unassembled WGS sequence"/>
</dbReference>
<comment type="caution">
    <text evidence="1">The sequence shown here is derived from an EMBL/GenBank/DDBJ whole genome shotgun (WGS) entry which is preliminary data.</text>
</comment>
<dbReference type="EMBL" id="BMYD01000004">
    <property type="protein sequence ID" value="GHA86593.1"/>
    <property type="molecule type" value="Genomic_DNA"/>
</dbReference>
<reference evidence="1" key="1">
    <citation type="journal article" date="2014" name="Int. J. Syst. Evol. Microbiol.">
        <title>Complete genome sequence of Corynebacterium casei LMG S-19264T (=DSM 44701T), isolated from a smear-ripened cheese.</title>
        <authorList>
            <consortium name="US DOE Joint Genome Institute (JGI-PGF)"/>
            <person name="Walter F."/>
            <person name="Albersmeier A."/>
            <person name="Kalinowski J."/>
            <person name="Ruckert C."/>
        </authorList>
    </citation>
    <scope>NUCLEOTIDE SEQUENCE</scope>
    <source>
        <strain evidence="1">KCTC 23077</strain>
    </source>
</reference>